<protein>
    <submittedName>
        <fullName evidence="1">Uncharacterized protein</fullName>
    </submittedName>
</protein>
<organism evidence="1 2">
    <name type="scientific">Paxillus rubicundulus Ve08.2h10</name>
    <dbReference type="NCBI Taxonomy" id="930991"/>
    <lineage>
        <taxon>Eukaryota</taxon>
        <taxon>Fungi</taxon>
        <taxon>Dikarya</taxon>
        <taxon>Basidiomycota</taxon>
        <taxon>Agaricomycotina</taxon>
        <taxon>Agaricomycetes</taxon>
        <taxon>Agaricomycetidae</taxon>
        <taxon>Boletales</taxon>
        <taxon>Paxilineae</taxon>
        <taxon>Paxillaceae</taxon>
        <taxon>Paxillus</taxon>
    </lineage>
</organism>
<dbReference type="EMBL" id="KN825251">
    <property type="protein sequence ID" value="KIK92701.1"/>
    <property type="molecule type" value="Genomic_DNA"/>
</dbReference>
<sequence length="152" mass="16741">MNSLNLLLIDELWHTFDPCIVQHGQYSAFSKLPQGVDPGVLHNDFSRLRFSGRIHPRTGGSPEDPIMPLHTVVPRPCKASEIKMISSRVTCESVTPPLPELVVPKNCFVKAEINGGTGGDAGQDTQQDAVLFVDLKGYVERDPPRPKIDKTI</sequence>
<dbReference type="InParanoid" id="A0A0D0DUG4"/>
<name>A0A0D0DUG4_9AGAM</name>
<accession>A0A0D0DUG4</accession>
<proteinExistence type="predicted"/>
<gene>
    <name evidence="1" type="ORF">PAXRUDRAFT_829710</name>
</gene>
<reference evidence="2" key="2">
    <citation type="submission" date="2015-01" db="EMBL/GenBank/DDBJ databases">
        <title>Evolutionary Origins and Diversification of the Mycorrhizal Mutualists.</title>
        <authorList>
            <consortium name="DOE Joint Genome Institute"/>
            <consortium name="Mycorrhizal Genomics Consortium"/>
            <person name="Kohler A."/>
            <person name="Kuo A."/>
            <person name="Nagy L.G."/>
            <person name="Floudas D."/>
            <person name="Copeland A."/>
            <person name="Barry K.W."/>
            <person name="Cichocki N."/>
            <person name="Veneault-Fourrey C."/>
            <person name="LaButti K."/>
            <person name="Lindquist E.A."/>
            <person name="Lipzen A."/>
            <person name="Lundell T."/>
            <person name="Morin E."/>
            <person name="Murat C."/>
            <person name="Riley R."/>
            <person name="Ohm R."/>
            <person name="Sun H."/>
            <person name="Tunlid A."/>
            <person name="Henrissat B."/>
            <person name="Grigoriev I.V."/>
            <person name="Hibbett D.S."/>
            <person name="Martin F."/>
        </authorList>
    </citation>
    <scope>NUCLEOTIDE SEQUENCE [LARGE SCALE GENOMIC DNA]</scope>
    <source>
        <strain evidence="2">Ve08.2h10</strain>
    </source>
</reference>
<dbReference type="HOGENOM" id="CLU_1722957_0_0_1"/>
<keyword evidence="2" id="KW-1185">Reference proteome</keyword>
<evidence type="ECO:0000313" key="2">
    <source>
        <dbReference type="Proteomes" id="UP000054538"/>
    </source>
</evidence>
<dbReference type="AlphaFoldDB" id="A0A0D0DUG4"/>
<evidence type="ECO:0000313" key="1">
    <source>
        <dbReference type="EMBL" id="KIK92701.1"/>
    </source>
</evidence>
<reference evidence="1 2" key="1">
    <citation type="submission" date="2014-04" db="EMBL/GenBank/DDBJ databases">
        <authorList>
            <consortium name="DOE Joint Genome Institute"/>
            <person name="Kuo A."/>
            <person name="Kohler A."/>
            <person name="Jargeat P."/>
            <person name="Nagy L.G."/>
            <person name="Floudas D."/>
            <person name="Copeland A."/>
            <person name="Barry K.W."/>
            <person name="Cichocki N."/>
            <person name="Veneault-Fourrey C."/>
            <person name="LaButti K."/>
            <person name="Lindquist E.A."/>
            <person name="Lipzen A."/>
            <person name="Lundell T."/>
            <person name="Morin E."/>
            <person name="Murat C."/>
            <person name="Sun H."/>
            <person name="Tunlid A."/>
            <person name="Henrissat B."/>
            <person name="Grigoriev I.V."/>
            <person name="Hibbett D.S."/>
            <person name="Martin F."/>
            <person name="Nordberg H.P."/>
            <person name="Cantor M.N."/>
            <person name="Hua S.X."/>
        </authorList>
    </citation>
    <scope>NUCLEOTIDE SEQUENCE [LARGE SCALE GENOMIC DNA]</scope>
    <source>
        <strain evidence="1 2">Ve08.2h10</strain>
    </source>
</reference>
<dbReference type="Proteomes" id="UP000054538">
    <property type="component" value="Unassembled WGS sequence"/>
</dbReference>